<name>A0ABW2PZU8_9BACL</name>
<keyword evidence="3" id="KW-1185">Reference proteome</keyword>
<dbReference type="RefSeq" id="WP_380968867.1">
    <property type="nucleotide sequence ID" value="NZ_JBHTCO010000041.1"/>
</dbReference>
<feature type="signal peptide" evidence="1">
    <location>
        <begin position="1"/>
        <end position="20"/>
    </location>
</feature>
<proteinExistence type="predicted"/>
<feature type="chain" id="PRO_5046950988" description="Phr family secreted Rap phosphatase inhibitor" evidence="1">
    <location>
        <begin position="21"/>
        <end position="43"/>
    </location>
</feature>
<evidence type="ECO:0000313" key="2">
    <source>
        <dbReference type="EMBL" id="MFC7394908.1"/>
    </source>
</evidence>
<dbReference type="EMBL" id="JBHTCO010000041">
    <property type="protein sequence ID" value="MFC7394908.1"/>
    <property type="molecule type" value="Genomic_DNA"/>
</dbReference>
<evidence type="ECO:0000313" key="3">
    <source>
        <dbReference type="Proteomes" id="UP001596505"/>
    </source>
</evidence>
<evidence type="ECO:0008006" key="4">
    <source>
        <dbReference type="Google" id="ProtNLM"/>
    </source>
</evidence>
<accession>A0ABW2PZU8</accession>
<keyword evidence="1" id="KW-0732">Signal</keyword>
<reference evidence="3" key="1">
    <citation type="journal article" date="2019" name="Int. J. Syst. Evol. Microbiol.">
        <title>The Global Catalogue of Microorganisms (GCM) 10K type strain sequencing project: providing services to taxonomists for standard genome sequencing and annotation.</title>
        <authorList>
            <consortium name="The Broad Institute Genomics Platform"/>
            <consortium name="The Broad Institute Genome Sequencing Center for Infectious Disease"/>
            <person name="Wu L."/>
            <person name="Ma J."/>
        </authorList>
    </citation>
    <scope>NUCLEOTIDE SEQUENCE [LARGE SCALE GENOMIC DNA]</scope>
    <source>
        <strain evidence="3">CGMCC 1.16305</strain>
    </source>
</reference>
<evidence type="ECO:0000256" key="1">
    <source>
        <dbReference type="SAM" id="SignalP"/>
    </source>
</evidence>
<protein>
    <recommendedName>
        <fullName evidence="4">Phr family secreted Rap phosphatase inhibitor</fullName>
    </recommendedName>
</protein>
<comment type="caution">
    <text evidence="2">The sequence shown here is derived from an EMBL/GenBank/DDBJ whole genome shotgun (WGS) entry which is preliminary data.</text>
</comment>
<sequence length="43" mass="4735">MKKFVLGLCTIAFIASLAFTHTNVEKKSAQDTRPPIMVSQPTL</sequence>
<organism evidence="2 3">
    <name type="scientific">Scopulibacillus cellulosilyticus</name>
    <dbReference type="NCBI Taxonomy" id="2665665"/>
    <lineage>
        <taxon>Bacteria</taxon>
        <taxon>Bacillati</taxon>
        <taxon>Bacillota</taxon>
        <taxon>Bacilli</taxon>
        <taxon>Bacillales</taxon>
        <taxon>Sporolactobacillaceae</taxon>
        <taxon>Scopulibacillus</taxon>
    </lineage>
</organism>
<dbReference type="Proteomes" id="UP001596505">
    <property type="component" value="Unassembled WGS sequence"/>
</dbReference>
<gene>
    <name evidence="2" type="ORF">ACFQRG_18510</name>
</gene>